<dbReference type="PROSITE" id="PS51833">
    <property type="entry name" value="HDOD"/>
    <property type="match status" value="1"/>
</dbReference>
<dbReference type="RefSeq" id="WP_014236961.1">
    <property type="nucleotide sequence ID" value="NZ_SHKM01000001.1"/>
</dbReference>
<evidence type="ECO:0000313" key="2">
    <source>
        <dbReference type="EMBL" id="RZT89300.1"/>
    </source>
</evidence>
<reference evidence="2 3" key="1">
    <citation type="submission" date="2019-02" db="EMBL/GenBank/DDBJ databases">
        <title>Genomic Encyclopedia of Type Strains, Phase IV (KMG-IV): sequencing the most valuable type-strain genomes for metagenomic binning, comparative biology and taxonomic classification.</title>
        <authorList>
            <person name="Goeker M."/>
        </authorList>
    </citation>
    <scope>NUCLEOTIDE SEQUENCE [LARGE SCALE GENOMIC DNA]</scope>
    <source>
        <strain evidence="2 3">DSM 21223</strain>
    </source>
</reference>
<dbReference type="InterPro" id="IPR006675">
    <property type="entry name" value="HDIG_dom"/>
</dbReference>
<accession>A0ABY0IP07</accession>
<dbReference type="Proteomes" id="UP000292136">
    <property type="component" value="Unassembled WGS sequence"/>
</dbReference>
<dbReference type="InterPro" id="IPR052340">
    <property type="entry name" value="RNase_Y/CdgJ"/>
</dbReference>
<dbReference type="PANTHER" id="PTHR33525">
    <property type="match status" value="1"/>
</dbReference>
<evidence type="ECO:0000313" key="3">
    <source>
        <dbReference type="Proteomes" id="UP000292136"/>
    </source>
</evidence>
<organism evidence="2 3">
    <name type="scientific">Azospira oryzae</name>
    <dbReference type="NCBI Taxonomy" id="146939"/>
    <lineage>
        <taxon>Bacteria</taxon>
        <taxon>Pseudomonadati</taxon>
        <taxon>Pseudomonadota</taxon>
        <taxon>Betaproteobacteria</taxon>
        <taxon>Rhodocyclales</taxon>
        <taxon>Rhodocyclaceae</taxon>
        <taxon>Azospira</taxon>
    </lineage>
</organism>
<evidence type="ECO:0000259" key="1">
    <source>
        <dbReference type="PROSITE" id="PS51833"/>
    </source>
</evidence>
<dbReference type="Pfam" id="PF08668">
    <property type="entry name" value="HDOD"/>
    <property type="match status" value="1"/>
</dbReference>
<dbReference type="SUPFAM" id="SSF109604">
    <property type="entry name" value="HD-domain/PDEase-like"/>
    <property type="match status" value="1"/>
</dbReference>
<dbReference type="Gene3D" id="1.10.3210.10">
    <property type="entry name" value="Hypothetical protein af1432"/>
    <property type="match status" value="1"/>
</dbReference>
<dbReference type="InterPro" id="IPR003607">
    <property type="entry name" value="HD/PDEase_dom"/>
</dbReference>
<dbReference type="SMART" id="SM00471">
    <property type="entry name" value="HDc"/>
    <property type="match status" value="1"/>
</dbReference>
<name>A0ABY0IP07_9RHOO</name>
<dbReference type="EMBL" id="SHKM01000001">
    <property type="protein sequence ID" value="RZT89300.1"/>
    <property type="molecule type" value="Genomic_DNA"/>
</dbReference>
<dbReference type="PANTHER" id="PTHR33525:SF3">
    <property type="entry name" value="RIBONUCLEASE Y"/>
    <property type="match status" value="1"/>
</dbReference>
<protein>
    <submittedName>
        <fullName evidence="2">Nucleotidyltransferase with HDIG domain</fullName>
    </submittedName>
</protein>
<comment type="caution">
    <text evidence="2">The sequence shown here is derived from an EMBL/GenBank/DDBJ whole genome shotgun (WGS) entry which is preliminary data.</text>
</comment>
<keyword evidence="3" id="KW-1185">Reference proteome</keyword>
<dbReference type="NCBIfam" id="TIGR00277">
    <property type="entry name" value="HDIG"/>
    <property type="match status" value="1"/>
</dbReference>
<feature type="domain" description="HDOD" evidence="1">
    <location>
        <begin position="22"/>
        <end position="217"/>
    </location>
</feature>
<dbReference type="CDD" id="cd00077">
    <property type="entry name" value="HDc"/>
    <property type="match status" value="1"/>
</dbReference>
<gene>
    <name evidence="2" type="ORF">EV678_0081</name>
</gene>
<proteinExistence type="predicted"/>
<dbReference type="InterPro" id="IPR013976">
    <property type="entry name" value="HDOD"/>
</dbReference>
<sequence length="287" mass="30579">MSPQACPPPPDRDTVAARIAALPSLPSVAAELLSGDAIEELDVAPLARRIAADQVLAARALRVANSPFYGMPGMVGSIQEAIVVLGFRAVRSLVISAAAVQALASLKPGRNFSPRTFWRHSVGTAVAARHLAMLSGRNAEAAFTAGLLHDIGQLVLCVAFPRHYAAVLARSQGHELPLVAAELEYLGLTHAEAGAMLATRWGLPQSMREAIALHHQPDEARADSLVDLTHVANVLAHGLEFSTPLEEPVPPLSDTAWNRLNIDWARLAPTLDQIANEFEDTLHALLA</sequence>